<protein>
    <recommendedName>
        <fullName evidence="12">Trk system potassium uptake protein</fullName>
    </recommendedName>
</protein>
<dbReference type="Proteomes" id="UP000288212">
    <property type="component" value="Unassembled WGS sequence"/>
</dbReference>
<keyword evidence="13" id="KW-0479">Metal-binding</keyword>
<evidence type="ECO:0000256" key="13">
    <source>
        <dbReference type="PIRSR" id="PIRSR006247-1"/>
    </source>
</evidence>
<feature type="transmembrane region" description="Helical" evidence="14">
    <location>
        <begin position="347"/>
        <end position="373"/>
    </location>
</feature>
<feature type="binding site" evidence="13">
    <location>
        <position position="451"/>
    </location>
    <ligand>
        <name>K(+)</name>
        <dbReference type="ChEBI" id="CHEBI:29103"/>
    </ligand>
</feature>
<reference evidence="15 16" key="1">
    <citation type="journal article" date="2011" name="Front. Microbiol.">
        <title>Genomic signatures of strain selection and enhancement in Bacillus atrophaeus var. globigii, a historical biowarfare simulant.</title>
        <authorList>
            <person name="Gibbons H.S."/>
            <person name="Broomall S.M."/>
            <person name="McNew L.A."/>
            <person name="Daligault H."/>
            <person name="Chapman C."/>
            <person name="Bruce D."/>
            <person name="Karavis M."/>
            <person name="Krepps M."/>
            <person name="McGregor P.A."/>
            <person name="Hong C."/>
            <person name="Park K.H."/>
            <person name="Akmal A."/>
            <person name="Feldman A."/>
            <person name="Lin J.S."/>
            <person name="Chang W.E."/>
            <person name="Higgs B.W."/>
            <person name="Demirev P."/>
            <person name="Lindquist J."/>
            <person name="Liem A."/>
            <person name="Fochler E."/>
            <person name="Read T.D."/>
            <person name="Tapia R."/>
            <person name="Johnson S."/>
            <person name="Bishop-Lilly K.A."/>
            <person name="Detter C."/>
            <person name="Han C."/>
            <person name="Sozhamannan S."/>
            <person name="Rosenzweig C.N."/>
            <person name="Skowronski E.W."/>
        </authorList>
    </citation>
    <scope>NUCLEOTIDE SEQUENCE [LARGE SCALE GENOMIC DNA]</scope>
    <source>
        <strain evidence="15 16">AK5</strain>
    </source>
</reference>
<dbReference type="EMBL" id="PIPI01000006">
    <property type="protein sequence ID" value="RUO19179.1"/>
    <property type="molecule type" value="Genomic_DNA"/>
</dbReference>
<comment type="subcellular location">
    <subcellularLocation>
        <location evidence="1 12">Cell inner membrane</location>
        <topology evidence="1 12">Multi-pass membrane protein</topology>
    </subcellularLocation>
</comment>
<feature type="transmembrane region" description="Helical" evidence="14">
    <location>
        <begin position="236"/>
        <end position="258"/>
    </location>
</feature>
<feature type="transmembrane region" description="Helical" evidence="14">
    <location>
        <begin position="412"/>
        <end position="433"/>
    </location>
</feature>
<evidence type="ECO:0000256" key="3">
    <source>
        <dbReference type="ARBA" id="ARBA00022448"/>
    </source>
</evidence>
<feature type="transmembrane region" description="Helical" evidence="14">
    <location>
        <begin position="37"/>
        <end position="57"/>
    </location>
</feature>
<feature type="transmembrane region" description="Helical" evidence="14">
    <location>
        <begin position="69"/>
        <end position="90"/>
    </location>
</feature>
<keyword evidence="16" id="KW-1185">Reference proteome</keyword>
<feature type="transmembrane region" description="Helical" evidence="14">
    <location>
        <begin position="292"/>
        <end position="314"/>
    </location>
</feature>
<name>A0A432VS48_9GAMM</name>
<keyword evidence="6 12" id="KW-0633">Potassium transport</keyword>
<comment type="similarity">
    <text evidence="2 12">Belongs to the TrkH potassium transport family.</text>
</comment>
<dbReference type="AlphaFoldDB" id="A0A432VS48"/>
<keyword evidence="9 14" id="KW-1133">Transmembrane helix</keyword>
<comment type="caution">
    <text evidence="15">The sequence shown here is derived from an EMBL/GenBank/DDBJ whole genome shotgun (WGS) entry which is preliminary data.</text>
</comment>
<evidence type="ECO:0000256" key="1">
    <source>
        <dbReference type="ARBA" id="ARBA00004429"/>
    </source>
</evidence>
<feature type="binding site" evidence="13">
    <location>
        <position position="111"/>
    </location>
    <ligand>
        <name>K(+)</name>
        <dbReference type="ChEBI" id="CHEBI:29103"/>
    </ligand>
</feature>
<keyword evidence="10 12" id="KW-0406">Ion transport</keyword>
<dbReference type="GO" id="GO:0046872">
    <property type="term" value="F:metal ion binding"/>
    <property type="evidence" value="ECO:0007669"/>
    <property type="project" value="UniProtKB-KW"/>
</dbReference>
<feature type="binding site" evidence="13">
    <location>
        <position position="334"/>
    </location>
    <ligand>
        <name>K(+)</name>
        <dbReference type="ChEBI" id="CHEBI:29103"/>
    </ligand>
</feature>
<evidence type="ECO:0000256" key="7">
    <source>
        <dbReference type="ARBA" id="ARBA00022692"/>
    </source>
</evidence>
<evidence type="ECO:0000313" key="15">
    <source>
        <dbReference type="EMBL" id="RUO19179.1"/>
    </source>
</evidence>
<evidence type="ECO:0000256" key="14">
    <source>
        <dbReference type="SAM" id="Phobius"/>
    </source>
</evidence>
<feature type="transmembrane region" description="Helical" evidence="14">
    <location>
        <begin position="184"/>
        <end position="203"/>
    </location>
</feature>
<dbReference type="PIRSF" id="PIRSF006247">
    <property type="entry name" value="TrkH"/>
    <property type="match status" value="1"/>
</dbReference>
<dbReference type="InterPro" id="IPR003445">
    <property type="entry name" value="Cat_transpt"/>
</dbReference>
<evidence type="ECO:0000256" key="10">
    <source>
        <dbReference type="ARBA" id="ARBA00023065"/>
    </source>
</evidence>
<evidence type="ECO:0000256" key="9">
    <source>
        <dbReference type="ARBA" id="ARBA00022989"/>
    </source>
</evidence>
<keyword evidence="7 14" id="KW-0812">Transmembrane</keyword>
<feature type="binding site" evidence="13">
    <location>
        <position position="221"/>
    </location>
    <ligand>
        <name>K(+)</name>
        <dbReference type="ChEBI" id="CHEBI:29103"/>
    </ligand>
</feature>
<dbReference type="InterPro" id="IPR004772">
    <property type="entry name" value="TrkH"/>
</dbReference>
<comment type="function">
    <text evidence="12">Low-affinity potassium transport system. Interacts with Trk system potassium uptake protein TrkA.</text>
</comment>
<keyword evidence="8 12" id="KW-0630">Potassium</keyword>
<proteinExistence type="inferred from homology"/>
<dbReference type="PANTHER" id="PTHR32024">
    <property type="entry name" value="TRK SYSTEM POTASSIUM UPTAKE PROTEIN TRKG-RELATED"/>
    <property type="match status" value="1"/>
</dbReference>
<evidence type="ECO:0000256" key="6">
    <source>
        <dbReference type="ARBA" id="ARBA00022538"/>
    </source>
</evidence>
<feature type="transmembrane region" description="Helical" evidence="14">
    <location>
        <begin position="472"/>
        <end position="497"/>
    </location>
</feature>
<organism evidence="15 16">
    <name type="scientific">Aliidiomarina haloalkalitolerans</name>
    <dbReference type="NCBI Taxonomy" id="859059"/>
    <lineage>
        <taxon>Bacteria</taxon>
        <taxon>Pseudomonadati</taxon>
        <taxon>Pseudomonadota</taxon>
        <taxon>Gammaproteobacteria</taxon>
        <taxon>Alteromonadales</taxon>
        <taxon>Idiomarinaceae</taxon>
        <taxon>Aliidiomarina</taxon>
    </lineage>
</organism>
<keyword evidence="5 12" id="KW-0997">Cell inner membrane</keyword>
<dbReference type="NCBIfam" id="TIGR00933">
    <property type="entry name" value="2a38"/>
    <property type="match status" value="1"/>
</dbReference>
<evidence type="ECO:0000256" key="12">
    <source>
        <dbReference type="PIRNR" id="PIRNR006247"/>
    </source>
</evidence>
<dbReference type="GO" id="GO:0015379">
    <property type="term" value="F:potassium:chloride symporter activity"/>
    <property type="evidence" value="ECO:0007669"/>
    <property type="project" value="InterPro"/>
</dbReference>
<keyword evidence="3 12" id="KW-0813">Transport</keyword>
<dbReference type="Pfam" id="PF02386">
    <property type="entry name" value="TrkH"/>
    <property type="match status" value="1"/>
</dbReference>
<evidence type="ECO:0000256" key="5">
    <source>
        <dbReference type="ARBA" id="ARBA00022519"/>
    </source>
</evidence>
<keyword evidence="4 12" id="KW-1003">Cell membrane</keyword>
<feature type="transmembrane region" description="Helical" evidence="14">
    <location>
        <begin position="136"/>
        <end position="163"/>
    </location>
</feature>
<sequence length="499" mass="55374">MQIRTILRILGILIALFSVTLLPPAILAYFYEDGGGWAFLVAFVLSLVIGTLIWYSNRDHRRELKTREGFVIVVMFWVVLGTVGAIPFWMPDEYTLSFTDAMFESFSALTTTGATILTGIDELPHAYRFYRQQLQWLGGMGIIVLAVAILPLLGIGGMQLYRAEIPGPVKDSKMTPRIADTAKQLWYIYLGLTIACALAYWAAGMTPFNAIGHAFSTIAIGGFSTHDASMGYYDSAVIHMICVLFLLIAAVNFALHFAAVPRLYSRRIEGQQHYELYRGSLKVYFNDPEFRALMAIQFTLMLLVVVVLVSQRWYGDWTDALFHGIFQAVSIGTTAGFTTQDYSTWPLFLPVLLIFASFIGGSAGSTGGGLKVIRVLLLYRQGMREINRLIHPRGVFTVKWGNRALPDRVVQAVWGFFAAYALVFVIIMLLFIATGLDDYSAFGATAATLNNLGPGLGEVASNFTTVSDSGKWIAILAMVFGRLEIFTLLVLFTPAFWKH</sequence>
<evidence type="ECO:0000256" key="2">
    <source>
        <dbReference type="ARBA" id="ARBA00009137"/>
    </source>
</evidence>
<evidence type="ECO:0000313" key="16">
    <source>
        <dbReference type="Proteomes" id="UP000288212"/>
    </source>
</evidence>
<feature type="binding site" evidence="13">
    <location>
        <position position="220"/>
    </location>
    <ligand>
        <name>K(+)</name>
        <dbReference type="ChEBI" id="CHEBI:29103"/>
    </ligand>
</feature>
<feature type="transmembrane region" description="Helical" evidence="14">
    <location>
        <begin position="7"/>
        <end position="31"/>
    </location>
</feature>
<dbReference type="RefSeq" id="WP_126793330.1">
    <property type="nucleotide sequence ID" value="NZ_PIPI01000006.1"/>
</dbReference>
<dbReference type="PANTHER" id="PTHR32024:SF2">
    <property type="entry name" value="TRK SYSTEM POTASSIUM UPTAKE PROTEIN TRKG-RELATED"/>
    <property type="match status" value="1"/>
</dbReference>
<accession>A0A432VS48</accession>
<keyword evidence="11 12" id="KW-0472">Membrane</keyword>
<evidence type="ECO:0000256" key="4">
    <source>
        <dbReference type="ARBA" id="ARBA00022475"/>
    </source>
</evidence>
<evidence type="ECO:0000256" key="8">
    <source>
        <dbReference type="ARBA" id="ARBA00022958"/>
    </source>
</evidence>
<dbReference type="OrthoDB" id="9810952at2"/>
<evidence type="ECO:0000256" key="11">
    <source>
        <dbReference type="ARBA" id="ARBA00023136"/>
    </source>
</evidence>
<gene>
    <name evidence="15" type="ORF">CWE06_09085</name>
</gene>
<dbReference type="GO" id="GO:0005886">
    <property type="term" value="C:plasma membrane"/>
    <property type="evidence" value="ECO:0007669"/>
    <property type="project" value="UniProtKB-SubCell"/>
</dbReference>
<feature type="binding site" evidence="13">
    <location>
        <position position="112"/>
    </location>
    <ligand>
        <name>K(+)</name>
        <dbReference type="ChEBI" id="CHEBI:29103"/>
    </ligand>
</feature>
<feature type="binding site" evidence="13">
    <location>
        <position position="452"/>
    </location>
    <ligand>
        <name>K(+)</name>
        <dbReference type="ChEBI" id="CHEBI:29103"/>
    </ligand>
</feature>
<feature type="binding site" evidence="13">
    <location>
        <position position="335"/>
    </location>
    <ligand>
        <name>K(+)</name>
        <dbReference type="ChEBI" id="CHEBI:29103"/>
    </ligand>
</feature>